<dbReference type="InterPro" id="IPR050810">
    <property type="entry name" value="Bact_Secretion_Sys_Channel"/>
</dbReference>
<dbReference type="GO" id="GO:0015627">
    <property type="term" value="C:type II protein secretion system complex"/>
    <property type="evidence" value="ECO:0007669"/>
    <property type="project" value="TreeGrafter"/>
</dbReference>
<proteinExistence type="predicted"/>
<dbReference type="PANTHER" id="PTHR30332">
    <property type="entry name" value="PROBABLE GENERAL SECRETION PATHWAY PROTEIN D"/>
    <property type="match status" value="1"/>
</dbReference>
<dbReference type="NCBIfam" id="TIGR02519">
    <property type="entry name" value="pilus_MshL"/>
    <property type="match status" value="1"/>
</dbReference>
<dbReference type="PRINTS" id="PR00811">
    <property type="entry name" value="BCTERIALGSPD"/>
</dbReference>
<protein>
    <submittedName>
        <fullName evidence="3">Putative MSHA biogenesis protein MshL</fullName>
    </submittedName>
</protein>
<feature type="domain" description="Type II/III secretion system secretin-like" evidence="2">
    <location>
        <begin position="358"/>
        <end position="535"/>
    </location>
</feature>
<dbReference type="PANTHER" id="PTHR30332:SF17">
    <property type="entry name" value="TYPE IV PILIATION SYSTEM PROTEIN DR_0774-RELATED"/>
    <property type="match status" value="1"/>
</dbReference>
<feature type="region of interest" description="Disordered" evidence="1">
    <location>
        <begin position="34"/>
        <end position="61"/>
    </location>
</feature>
<gene>
    <name evidence="3" type="ORF">SCFA_540012</name>
</gene>
<evidence type="ECO:0000259" key="2">
    <source>
        <dbReference type="Pfam" id="PF00263"/>
    </source>
</evidence>
<feature type="compositionally biased region" description="Pro residues" evidence="1">
    <location>
        <begin position="42"/>
        <end position="52"/>
    </location>
</feature>
<dbReference type="InterPro" id="IPR001775">
    <property type="entry name" value="GspD/PilQ"/>
</dbReference>
<dbReference type="EMBL" id="CAADRM010000119">
    <property type="protein sequence ID" value="VFU16363.1"/>
    <property type="molecule type" value="Genomic_DNA"/>
</dbReference>
<evidence type="ECO:0000256" key="1">
    <source>
        <dbReference type="SAM" id="MobiDB-lite"/>
    </source>
</evidence>
<organism evidence="3">
    <name type="scientific">anaerobic digester metagenome</name>
    <dbReference type="NCBI Taxonomy" id="1263854"/>
    <lineage>
        <taxon>unclassified sequences</taxon>
        <taxon>metagenomes</taxon>
        <taxon>ecological metagenomes</taxon>
    </lineage>
</organism>
<dbReference type="InterPro" id="IPR013358">
    <property type="entry name" value="Pilus_biogenesis_MshL"/>
</dbReference>
<dbReference type="GO" id="GO:0009306">
    <property type="term" value="P:protein secretion"/>
    <property type="evidence" value="ECO:0007669"/>
    <property type="project" value="InterPro"/>
</dbReference>
<sequence length="536" mass="58264">MSKYTRHVFYLCIITLLWGCSTDRLMKKEDFTVQEETGKATPPVPRPLPEIQPPAVEEKSPLSGKTITLAAKNAPFTDIFSAIAEIAGLDLVIDSRLVSADMIPAVATSDTPPPSAPSQPDQPGGDTRNSQSTGSNSMLIPVRPVTVAFNNTPLEQALEGLTVSLHVFSEIRGECLYIRGTASKAFHLNFVSSRKETRLSVGGDVLGSSSSGENSTTPLSGEFSIRHTSTSEDIDIYAQIEQVVRSSLTPYGTYSLNRSIGFLEINDRRDAVERIESYIKALKTYYNAQVLITAKILEVNLSDSYRYGIDWTSIHGSIGDYVFNPIRQNLALSTDNLVPSLEIQVGSQEHGFDAALNALAQYGEIKVLSNPRIRVTNGQPALISVGTNTSYIQEIELTITTVEGGTTITTPEVTIGSIFDGVMLGVQPYIDLETNQVNLSITPIKSRVVELKETSISGNIYTLPTVDLKEATTQLRVKSGNIVALGGLISKNLADQKKSIPILGDIPILGYLFSQKIKTVETDELVILLEPVIIEQ</sequence>
<feature type="region of interest" description="Disordered" evidence="1">
    <location>
        <begin position="106"/>
        <end position="137"/>
    </location>
</feature>
<evidence type="ECO:0000313" key="3">
    <source>
        <dbReference type="EMBL" id="VFU16363.1"/>
    </source>
</evidence>
<dbReference type="InterPro" id="IPR004846">
    <property type="entry name" value="T2SS/T3SS_dom"/>
</dbReference>
<reference evidence="3" key="1">
    <citation type="submission" date="2019-03" db="EMBL/GenBank/DDBJ databases">
        <authorList>
            <person name="Hao L."/>
        </authorList>
    </citation>
    <scope>NUCLEOTIDE SEQUENCE</scope>
</reference>
<feature type="compositionally biased region" description="Polar residues" evidence="1">
    <location>
        <begin position="127"/>
        <end position="137"/>
    </location>
</feature>
<accession>A0A485M2G8</accession>
<dbReference type="Pfam" id="PF00263">
    <property type="entry name" value="Secretin"/>
    <property type="match status" value="1"/>
</dbReference>
<name>A0A485M2G8_9ZZZZ</name>
<dbReference type="AlphaFoldDB" id="A0A485M2G8"/>